<gene>
    <name evidence="1" type="ORF">NEOLEDRAFT_1142260</name>
</gene>
<organism evidence="1 2">
    <name type="scientific">Neolentinus lepideus HHB14362 ss-1</name>
    <dbReference type="NCBI Taxonomy" id="1314782"/>
    <lineage>
        <taxon>Eukaryota</taxon>
        <taxon>Fungi</taxon>
        <taxon>Dikarya</taxon>
        <taxon>Basidiomycota</taxon>
        <taxon>Agaricomycotina</taxon>
        <taxon>Agaricomycetes</taxon>
        <taxon>Gloeophyllales</taxon>
        <taxon>Gloeophyllaceae</taxon>
        <taxon>Neolentinus</taxon>
    </lineage>
</organism>
<name>A0A165N976_9AGAM</name>
<evidence type="ECO:0000313" key="2">
    <source>
        <dbReference type="Proteomes" id="UP000076761"/>
    </source>
</evidence>
<reference evidence="1 2" key="1">
    <citation type="journal article" date="2016" name="Mol. Biol. Evol.">
        <title>Comparative Genomics of Early-Diverging Mushroom-Forming Fungi Provides Insights into the Origins of Lignocellulose Decay Capabilities.</title>
        <authorList>
            <person name="Nagy L.G."/>
            <person name="Riley R."/>
            <person name="Tritt A."/>
            <person name="Adam C."/>
            <person name="Daum C."/>
            <person name="Floudas D."/>
            <person name="Sun H."/>
            <person name="Yadav J.S."/>
            <person name="Pangilinan J."/>
            <person name="Larsson K.H."/>
            <person name="Matsuura K."/>
            <person name="Barry K."/>
            <person name="Labutti K."/>
            <person name="Kuo R."/>
            <person name="Ohm R.A."/>
            <person name="Bhattacharya S.S."/>
            <person name="Shirouzu T."/>
            <person name="Yoshinaga Y."/>
            <person name="Martin F.M."/>
            <person name="Grigoriev I.V."/>
            <person name="Hibbett D.S."/>
        </authorList>
    </citation>
    <scope>NUCLEOTIDE SEQUENCE [LARGE SCALE GENOMIC DNA]</scope>
    <source>
        <strain evidence="1 2">HHB14362 ss-1</strain>
    </source>
</reference>
<keyword evidence="2" id="KW-1185">Reference proteome</keyword>
<protein>
    <submittedName>
        <fullName evidence="1">Uncharacterized protein</fullName>
    </submittedName>
</protein>
<accession>A0A165N976</accession>
<dbReference type="AlphaFoldDB" id="A0A165N976"/>
<dbReference type="Proteomes" id="UP000076761">
    <property type="component" value="Unassembled WGS sequence"/>
</dbReference>
<proteinExistence type="predicted"/>
<sequence length="105" mass="11588">MFLYEGYLAVAVNLCFLGAVERLGWGSGLNTCAACRALLWTCHYVIIGSLCAQSYLRDLERAILAGRILYSRPRSGPSIDSEMNHAIKRLSLGCFSRLSPSMSRP</sequence>
<dbReference type="InParanoid" id="A0A165N976"/>
<evidence type="ECO:0000313" key="1">
    <source>
        <dbReference type="EMBL" id="KZT19333.1"/>
    </source>
</evidence>
<dbReference type="EMBL" id="KV425644">
    <property type="protein sequence ID" value="KZT19333.1"/>
    <property type="molecule type" value="Genomic_DNA"/>
</dbReference>